<dbReference type="EMBL" id="VLKM01000005">
    <property type="protein sequence ID" value="TWH94780.1"/>
    <property type="molecule type" value="Genomic_DNA"/>
</dbReference>
<reference evidence="3 4" key="1">
    <citation type="journal article" date="2015" name="Stand. Genomic Sci.">
        <title>Genomic Encyclopedia of Bacterial and Archaeal Type Strains, Phase III: the genomes of soil and plant-associated and newly described type strains.</title>
        <authorList>
            <person name="Whitman W.B."/>
            <person name="Woyke T."/>
            <person name="Klenk H.P."/>
            <person name="Zhou Y."/>
            <person name="Lilburn T.G."/>
            <person name="Beck B.J."/>
            <person name="De Vos P."/>
            <person name="Vandamme P."/>
            <person name="Eisen J.A."/>
            <person name="Garrity G."/>
            <person name="Hugenholtz P."/>
            <person name="Kyrpides N.C."/>
        </authorList>
    </citation>
    <scope>NUCLEOTIDE SEQUENCE [LARGE SCALE GENOMIC DNA]</scope>
    <source>
        <strain evidence="3 4">CGMCC 1.6844</strain>
    </source>
</reference>
<feature type="transmembrane region" description="Helical" evidence="1">
    <location>
        <begin position="98"/>
        <end position="116"/>
    </location>
</feature>
<feature type="transmembrane region" description="Helical" evidence="1">
    <location>
        <begin position="201"/>
        <end position="219"/>
    </location>
</feature>
<feature type="transmembrane region" description="Helical" evidence="1">
    <location>
        <begin position="403"/>
        <end position="420"/>
    </location>
</feature>
<accession>A0A562KHB2</accession>
<sequence>MYATLICFLITSFIFTILGKTFINFFDKPEKYSIFDSFFIGLSFVGTILNFWSLFFPTNHYSLILLLLISLLILYKERKIYNIYFSSIKNKLINNRSILIITTILILLITLLFSVVTPQLYDTYLYHINAIQWNENYKIVPGLANLHDRFGFNSSVFVLSAGFSFNFIYEQYLFIINSLSFLLFFIWVLKNAIEINNIKSLLLLLFIYYFTNQYFLDISSPGTDLLPNIFISYLLINILLFREFIKRKWLVFLVLPMFCLTLKLSTLPIIILSLIVIFTNNENTFLKNIKKFVFLAILFILPWIVRNVFLSGYLLFPVASIDIFNFDWKVPLENVKLTKDWIYSWARIPFKDSKEVLAMNFSEWFKIWWEKLLLINKKLLILAVISPFVFLIYSLFKKNEKEKLIPIGVALIIMLLWFFTAPDIRFSFSVILFLALSPIALINFDKLKIFNKKYLIIVLSTYTIFLIYQKAITLFKQDYLIKNISEYYYLPTDITTIKEKRNIKYNTKKFNSEKNIINIFEPNPTHSQCFDKFPCSWYIDSNIRLRGEELGDGFLYIKE</sequence>
<feature type="transmembrane region" description="Helical" evidence="1">
    <location>
        <begin position="61"/>
        <end position="77"/>
    </location>
</feature>
<feature type="transmembrane region" description="Helical" evidence="1">
    <location>
        <begin position="379"/>
        <end position="396"/>
    </location>
</feature>
<organism evidence="3 4">
    <name type="scientific">Flavobacterium cheniae</name>
    <dbReference type="NCBI Taxonomy" id="295428"/>
    <lineage>
        <taxon>Bacteria</taxon>
        <taxon>Pseudomonadati</taxon>
        <taxon>Bacteroidota</taxon>
        <taxon>Flavobacteriia</taxon>
        <taxon>Flavobacteriales</taxon>
        <taxon>Flavobacteriaceae</taxon>
        <taxon>Flavobacterium</taxon>
    </lineage>
</organism>
<feature type="transmembrane region" description="Helical" evidence="1">
    <location>
        <begin position="225"/>
        <end position="242"/>
    </location>
</feature>
<dbReference type="Pfam" id="PF26626">
    <property type="entry name" value="DUF8201"/>
    <property type="match status" value="1"/>
</dbReference>
<name>A0A562KHB2_9FLAO</name>
<dbReference type="NCBIfam" id="NF047510">
    <property type="entry name" value="LIC_10190_fam"/>
    <property type="match status" value="1"/>
</dbReference>
<feature type="transmembrane region" description="Helical" evidence="1">
    <location>
        <begin position="426"/>
        <end position="442"/>
    </location>
</feature>
<feature type="domain" description="DUF8201" evidence="2">
    <location>
        <begin position="1"/>
        <end position="432"/>
    </location>
</feature>
<dbReference type="InterPro" id="IPR058514">
    <property type="entry name" value="DUF8201"/>
</dbReference>
<feature type="transmembrane region" description="Helical" evidence="1">
    <location>
        <begin position="38"/>
        <end position="55"/>
    </location>
</feature>
<keyword evidence="1" id="KW-1133">Transmembrane helix</keyword>
<feature type="transmembrane region" description="Helical" evidence="1">
    <location>
        <begin position="454"/>
        <end position="475"/>
    </location>
</feature>
<feature type="transmembrane region" description="Helical" evidence="1">
    <location>
        <begin position="249"/>
        <end position="277"/>
    </location>
</feature>
<comment type="caution">
    <text evidence="3">The sequence shown here is derived from an EMBL/GenBank/DDBJ whole genome shotgun (WGS) entry which is preliminary data.</text>
</comment>
<proteinExistence type="predicted"/>
<feature type="transmembrane region" description="Helical" evidence="1">
    <location>
        <begin position="172"/>
        <end position="189"/>
    </location>
</feature>
<evidence type="ECO:0000313" key="4">
    <source>
        <dbReference type="Proteomes" id="UP000315312"/>
    </source>
</evidence>
<feature type="transmembrane region" description="Helical" evidence="1">
    <location>
        <begin position="6"/>
        <end position="26"/>
    </location>
</feature>
<dbReference type="OrthoDB" id="344987at2"/>
<keyword evidence="4" id="KW-1185">Reference proteome</keyword>
<dbReference type="RefSeq" id="WP_133609039.1">
    <property type="nucleotide sequence ID" value="NZ_SNZC01000002.1"/>
</dbReference>
<dbReference type="AlphaFoldDB" id="A0A562KHB2"/>
<feature type="transmembrane region" description="Helical" evidence="1">
    <location>
        <begin position="289"/>
        <end position="305"/>
    </location>
</feature>
<dbReference type="InterPro" id="IPR058065">
    <property type="entry name" value="LIC_10190-like"/>
</dbReference>
<gene>
    <name evidence="3" type="ORF">IP97_01492</name>
</gene>
<evidence type="ECO:0000259" key="2">
    <source>
        <dbReference type="Pfam" id="PF26626"/>
    </source>
</evidence>
<evidence type="ECO:0000313" key="3">
    <source>
        <dbReference type="EMBL" id="TWH94780.1"/>
    </source>
</evidence>
<protein>
    <recommendedName>
        <fullName evidence="2">DUF8201 domain-containing protein</fullName>
    </recommendedName>
</protein>
<keyword evidence="1" id="KW-0472">Membrane</keyword>
<dbReference type="Proteomes" id="UP000315312">
    <property type="component" value="Unassembled WGS sequence"/>
</dbReference>
<evidence type="ECO:0000256" key="1">
    <source>
        <dbReference type="SAM" id="Phobius"/>
    </source>
</evidence>
<keyword evidence="1" id="KW-0812">Transmembrane</keyword>